<dbReference type="CDD" id="cd22584">
    <property type="entry name" value="Rcat_RBR_unk"/>
    <property type="match status" value="1"/>
</dbReference>
<dbReference type="GO" id="GO:0008270">
    <property type="term" value="F:zinc ion binding"/>
    <property type="evidence" value="ECO:0007669"/>
    <property type="project" value="UniProtKB-KW"/>
</dbReference>
<dbReference type="InterPro" id="IPR044066">
    <property type="entry name" value="TRIAD_supradom"/>
</dbReference>
<dbReference type="InterPro" id="IPR018957">
    <property type="entry name" value="Znf_C3HC4_RING-type"/>
</dbReference>
<dbReference type="EMBL" id="ABEU02000016">
    <property type="status" value="NOT_ANNOTATED_CDS"/>
    <property type="molecule type" value="Genomic_DNA"/>
</dbReference>
<dbReference type="FunCoup" id="A0A7I4F692">
    <property type="interactions" value="347"/>
</dbReference>
<keyword evidence="5" id="KW-0808">Transferase</keyword>
<dbReference type="GO" id="GO:0031624">
    <property type="term" value="F:ubiquitin conjugating enzyme binding"/>
    <property type="evidence" value="ECO:0000318"/>
    <property type="project" value="GO_Central"/>
</dbReference>
<comment type="function">
    <text evidence="2">Might act as an E3 ubiquitin-protein ligase, or as part of E3 complex, which accepts ubiquitin from specific E2 ubiquitin-conjugating enzymes and then transfers it to substrates.</text>
</comment>
<dbReference type="Gene3D" id="1.20.120.1750">
    <property type="match status" value="1"/>
</dbReference>
<evidence type="ECO:0000256" key="6">
    <source>
        <dbReference type="ARBA" id="ARBA00022723"/>
    </source>
</evidence>
<reference evidence="15" key="3">
    <citation type="submission" date="2020-12" db="UniProtKB">
        <authorList>
            <consortium name="EnsemblPlants"/>
        </authorList>
    </citation>
    <scope>IDENTIFICATION</scope>
</reference>
<evidence type="ECO:0000256" key="11">
    <source>
        <dbReference type="PROSITE-ProRule" id="PRU00175"/>
    </source>
</evidence>
<reference evidence="15 16" key="1">
    <citation type="journal article" date="2008" name="Science">
        <title>The Physcomitrella genome reveals evolutionary insights into the conquest of land by plants.</title>
        <authorList>
            <person name="Rensing S."/>
            <person name="Lang D."/>
            <person name="Zimmer A."/>
            <person name="Terry A."/>
            <person name="Salamov A."/>
            <person name="Shapiro H."/>
            <person name="Nishiyama T."/>
            <person name="Perroud P.-F."/>
            <person name="Lindquist E."/>
            <person name="Kamisugi Y."/>
            <person name="Tanahashi T."/>
            <person name="Sakakibara K."/>
            <person name="Fujita T."/>
            <person name="Oishi K."/>
            <person name="Shin-I T."/>
            <person name="Kuroki Y."/>
            <person name="Toyoda A."/>
            <person name="Suzuki Y."/>
            <person name="Hashimoto A."/>
            <person name="Yamaguchi K."/>
            <person name="Sugano A."/>
            <person name="Kohara Y."/>
            <person name="Fujiyama A."/>
            <person name="Anterola A."/>
            <person name="Aoki S."/>
            <person name="Ashton N."/>
            <person name="Barbazuk W.B."/>
            <person name="Barker E."/>
            <person name="Bennetzen J."/>
            <person name="Bezanilla M."/>
            <person name="Blankenship R."/>
            <person name="Cho S.H."/>
            <person name="Dutcher S."/>
            <person name="Estelle M."/>
            <person name="Fawcett J.A."/>
            <person name="Gundlach H."/>
            <person name="Hanada K."/>
            <person name="Heyl A."/>
            <person name="Hicks K.A."/>
            <person name="Hugh J."/>
            <person name="Lohr M."/>
            <person name="Mayer K."/>
            <person name="Melkozernov A."/>
            <person name="Murata T."/>
            <person name="Nelson D."/>
            <person name="Pils B."/>
            <person name="Prigge M."/>
            <person name="Reiss B."/>
            <person name="Renner T."/>
            <person name="Rombauts S."/>
            <person name="Rushton P."/>
            <person name="Sanderfoot A."/>
            <person name="Schween G."/>
            <person name="Shiu S.-H."/>
            <person name="Stueber K."/>
            <person name="Theodoulou F.L."/>
            <person name="Tu H."/>
            <person name="Van de Peer Y."/>
            <person name="Verrier P.J."/>
            <person name="Waters E."/>
            <person name="Wood A."/>
            <person name="Yang L."/>
            <person name="Cove D."/>
            <person name="Cuming A."/>
            <person name="Hasebe M."/>
            <person name="Lucas S."/>
            <person name="Mishler D.B."/>
            <person name="Reski R."/>
            <person name="Grigoriev I."/>
            <person name="Quatrano R.S."/>
            <person name="Boore J.L."/>
        </authorList>
    </citation>
    <scope>NUCLEOTIDE SEQUENCE [LARGE SCALE GENOMIC DNA]</scope>
    <source>
        <strain evidence="15 16">cv. Gransden 2004</strain>
    </source>
</reference>
<keyword evidence="9" id="KW-0833">Ubl conjugation pathway</keyword>
<evidence type="ECO:0000256" key="9">
    <source>
        <dbReference type="ARBA" id="ARBA00022786"/>
    </source>
</evidence>
<dbReference type="Gramene" id="Pp3c16_13540V3.3">
    <property type="protein sequence ID" value="Pp3c16_13540V3.3"/>
    <property type="gene ID" value="Pp3c16_13540"/>
</dbReference>
<dbReference type="GO" id="GO:0061630">
    <property type="term" value="F:ubiquitin protein ligase activity"/>
    <property type="evidence" value="ECO:0000318"/>
    <property type="project" value="GO_Central"/>
</dbReference>
<gene>
    <name evidence="15" type="primary">LOC112293922</name>
</gene>
<evidence type="ECO:0000256" key="7">
    <source>
        <dbReference type="ARBA" id="ARBA00022737"/>
    </source>
</evidence>
<dbReference type="GO" id="GO:0005737">
    <property type="term" value="C:cytoplasm"/>
    <property type="evidence" value="ECO:0000318"/>
    <property type="project" value="GO_Central"/>
</dbReference>
<evidence type="ECO:0000256" key="3">
    <source>
        <dbReference type="ARBA" id="ARBA00005884"/>
    </source>
</evidence>
<dbReference type="Pfam" id="PF00097">
    <property type="entry name" value="zf-C3HC4"/>
    <property type="match status" value="1"/>
</dbReference>
<dbReference type="PANTHER" id="PTHR11685">
    <property type="entry name" value="RBR FAMILY RING FINGER AND IBR DOMAIN-CONTAINING"/>
    <property type="match status" value="1"/>
</dbReference>
<organism evidence="15 16">
    <name type="scientific">Physcomitrium patens</name>
    <name type="common">Spreading-leaved earth moss</name>
    <name type="synonym">Physcomitrella patens</name>
    <dbReference type="NCBI Taxonomy" id="3218"/>
    <lineage>
        <taxon>Eukaryota</taxon>
        <taxon>Viridiplantae</taxon>
        <taxon>Streptophyta</taxon>
        <taxon>Embryophyta</taxon>
        <taxon>Bryophyta</taxon>
        <taxon>Bryophytina</taxon>
        <taxon>Bryopsida</taxon>
        <taxon>Funariidae</taxon>
        <taxon>Funariales</taxon>
        <taxon>Funariaceae</taxon>
        <taxon>Physcomitrium</taxon>
    </lineage>
</organism>
<dbReference type="PROSITE" id="PS00518">
    <property type="entry name" value="ZF_RING_1"/>
    <property type="match status" value="1"/>
</dbReference>
<feature type="compositionally biased region" description="Low complexity" evidence="12">
    <location>
        <begin position="112"/>
        <end position="130"/>
    </location>
</feature>
<dbReference type="GO" id="GO:0016567">
    <property type="term" value="P:protein ubiquitination"/>
    <property type="evidence" value="ECO:0007669"/>
    <property type="project" value="InterPro"/>
</dbReference>
<keyword evidence="8 11" id="KW-0863">Zinc-finger</keyword>
<dbReference type="InterPro" id="IPR017907">
    <property type="entry name" value="Znf_RING_CS"/>
</dbReference>
<evidence type="ECO:0000256" key="1">
    <source>
        <dbReference type="ARBA" id="ARBA00001798"/>
    </source>
</evidence>
<dbReference type="InterPro" id="IPR001841">
    <property type="entry name" value="Znf_RING"/>
</dbReference>
<reference evidence="15 16" key="2">
    <citation type="journal article" date="2018" name="Plant J.">
        <title>The Physcomitrella patens chromosome-scale assembly reveals moss genome structure and evolution.</title>
        <authorList>
            <person name="Lang D."/>
            <person name="Ullrich K.K."/>
            <person name="Murat F."/>
            <person name="Fuchs J."/>
            <person name="Jenkins J."/>
            <person name="Haas F.B."/>
            <person name="Piednoel M."/>
            <person name="Gundlach H."/>
            <person name="Van Bel M."/>
            <person name="Meyberg R."/>
            <person name="Vives C."/>
            <person name="Morata J."/>
            <person name="Symeonidi A."/>
            <person name="Hiss M."/>
            <person name="Muchero W."/>
            <person name="Kamisugi Y."/>
            <person name="Saleh O."/>
            <person name="Blanc G."/>
            <person name="Decker E.L."/>
            <person name="van Gessel N."/>
            <person name="Grimwood J."/>
            <person name="Hayes R.D."/>
            <person name="Graham S.W."/>
            <person name="Gunter L.E."/>
            <person name="McDaniel S.F."/>
            <person name="Hoernstein S.N.W."/>
            <person name="Larsson A."/>
            <person name="Li F.W."/>
            <person name="Perroud P.F."/>
            <person name="Phillips J."/>
            <person name="Ranjan P."/>
            <person name="Rokshar D.S."/>
            <person name="Rothfels C.J."/>
            <person name="Schneider L."/>
            <person name="Shu S."/>
            <person name="Stevenson D.W."/>
            <person name="Thummler F."/>
            <person name="Tillich M."/>
            <person name="Villarreal Aguilar J.C."/>
            <person name="Widiez T."/>
            <person name="Wong G.K."/>
            <person name="Wymore A."/>
            <person name="Zhang Y."/>
            <person name="Zimmer A.D."/>
            <person name="Quatrano R.S."/>
            <person name="Mayer K.F.X."/>
            <person name="Goodstein D."/>
            <person name="Casacuberta J.M."/>
            <person name="Vandepoele K."/>
            <person name="Reski R."/>
            <person name="Cuming A.C."/>
            <person name="Tuskan G.A."/>
            <person name="Maumus F."/>
            <person name="Salse J."/>
            <person name="Schmutz J."/>
            <person name="Rensing S.A."/>
        </authorList>
    </citation>
    <scope>NUCLEOTIDE SEQUENCE [LARGE SCALE GENOMIC DNA]</scope>
    <source>
        <strain evidence="15 16">cv. Gransden 2004</strain>
    </source>
</reference>
<accession>A0A7I4F692</accession>
<proteinExistence type="inferred from homology"/>
<dbReference type="InParanoid" id="A0A7I4F692"/>
<feature type="region of interest" description="Disordered" evidence="12">
    <location>
        <begin position="108"/>
        <end position="145"/>
    </location>
</feature>
<dbReference type="GO" id="GO:0006511">
    <property type="term" value="P:ubiquitin-dependent protein catabolic process"/>
    <property type="evidence" value="ECO:0000318"/>
    <property type="project" value="GO_Central"/>
</dbReference>
<dbReference type="InterPro" id="IPR031127">
    <property type="entry name" value="E3_UB_ligase_RBR"/>
</dbReference>
<dbReference type="GO" id="GO:0000151">
    <property type="term" value="C:ubiquitin ligase complex"/>
    <property type="evidence" value="ECO:0000318"/>
    <property type="project" value="GO_Central"/>
</dbReference>
<dbReference type="PROSITE" id="PS51873">
    <property type="entry name" value="TRIAD"/>
    <property type="match status" value="1"/>
</dbReference>
<dbReference type="InterPro" id="IPR013083">
    <property type="entry name" value="Znf_RING/FYVE/PHD"/>
</dbReference>
<evidence type="ECO:0000256" key="4">
    <source>
        <dbReference type="ARBA" id="ARBA00012251"/>
    </source>
</evidence>
<keyword evidence="7" id="KW-0677">Repeat</keyword>
<dbReference type="SUPFAM" id="SSF57850">
    <property type="entry name" value="RING/U-box"/>
    <property type="match status" value="3"/>
</dbReference>
<evidence type="ECO:0000256" key="5">
    <source>
        <dbReference type="ARBA" id="ARBA00022679"/>
    </source>
</evidence>
<dbReference type="Pfam" id="PF01485">
    <property type="entry name" value="IBR"/>
    <property type="match status" value="2"/>
</dbReference>
<dbReference type="AlphaFoldDB" id="A0A7I4F692"/>
<protein>
    <recommendedName>
        <fullName evidence="4">RBR-type E3 ubiquitin transferase</fullName>
        <ecNumber evidence="4">2.3.2.31</ecNumber>
    </recommendedName>
</protein>
<feature type="domain" description="RING-type" evidence="14">
    <location>
        <begin position="183"/>
        <end position="393"/>
    </location>
</feature>
<dbReference type="SMART" id="SM00647">
    <property type="entry name" value="IBR"/>
    <property type="match status" value="2"/>
</dbReference>
<evidence type="ECO:0000313" key="15">
    <source>
        <dbReference type="EnsemblPlants" id="Pp3c16_13540V3.3"/>
    </source>
</evidence>
<keyword evidence="6" id="KW-0479">Metal-binding</keyword>
<comment type="catalytic activity">
    <reaction evidence="1">
        <text>[E2 ubiquitin-conjugating enzyme]-S-ubiquitinyl-L-cysteine + [acceptor protein]-L-lysine = [E2 ubiquitin-conjugating enzyme]-L-cysteine + [acceptor protein]-N(6)-ubiquitinyl-L-lysine.</text>
        <dbReference type="EC" id="2.3.2.31"/>
    </reaction>
</comment>
<evidence type="ECO:0000256" key="12">
    <source>
        <dbReference type="SAM" id="MobiDB-lite"/>
    </source>
</evidence>
<evidence type="ECO:0000256" key="10">
    <source>
        <dbReference type="ARBA" id="ARBA00022833"/>
    </source>
</evidence>
<evidence type="ECO:0000256" key="2">
    <source>
        <dbReference type="ARBA" id="ARBA00003976"/>
    </source>
</evidence>
<dbReference type="CDD" id="cd22582">
    <property type="entry name" value="BRcat_RBR_unk"/>
    <property type="match status" value="1"/>
</dbReference>
<dbReference type="EC" id="2.3.2.31" evidence="4"/>
<dbReference type="Gene3D" id="3.30.40.10">
    <property type="entry name" value="Zinc/RING finger domain, C3HC4 (zinc finger)"/>
    <property type="match status" value="1"/>
</dbReference>
<dbReference type="InterPro" id="IPR002867">
    <property type="entry name" value="IBR_dom"/>
</dbReference>
<evidence type="ECO:0000259" key="14">
    <source>
        <dbReference type="PROSITE" id="PS51873"/>
    </source>
</evidence>
<evidence type="ECO:0000313" key="16">
    <source>
        <dbReference type="Proteomes" id="UP000006727"/>
    </source>
</evidence>
<sequence>MRWQDTALEMPLLSAFPMFKNANLEQLFFLESRHHNNLGFGPCKGCILFQSTIAGAVRMSAFYRNSSCATPARVMSPAAAVNGDDEEIAYQLQLEALAESLAPNHKASTPLQASYSSSSTRNSSEQQSGSMVSPSNITGSNGKPFSVFGPNVRPTVGIDVKSTQDGLQCSTSGSSSVYTEAVVEIECSICAEIRPHTSFISTNGCDHDYCSDCITQHAEVKISDGNSHIECPHQNCCHCYDMQQCRLLLSQKSFEILETRQMEAAIPSSLKLYCPFKDCSAFMEKSEDLPREKFVECWSCHRGFCLECNIPWHANQTCGEYRADAENRHRSGDEKLRDLVKRKHWQICTECKRVIELKYGCFHMTCLCGNEFCYSCGAKWRNKRQTCMCKLWDENFIIRQSKPR</sequence>
<name>A0A7I4F692_PHYPA</name>
<dbReference type="Proteomes" id="UP000006727">
    <property type="component" value="Chromosome 16"/>
</dbReference>
<keyword evidence="16" id="KW-1185">Reference proteome</keyword>
<feature type="domain" description="RING-type" evidence="13">
    <location>
        <begin position="187"/>
        <end position="232"/>
    </location>
</feature>
<keyword evidence="10" id="KW-0862">Zinc</keyword>
<comment type="similarity">
    <text evidence="3">Belongs to the RBR family. Ariadne subfamily.</text>
</comment>
<feature type="compositionally biased region" description="Polar residues" evidence="12">
    <location>
        <begin position="131"/>
        <end position="143"/>
    </location>
</feature>
<evidence type="ECO:0000259" key="13">
    <source>
        <dbReference type="PROSITE" id="PS50089"/>
    </source>
</evidence>
<dbReference type="PROSITE" id="PS50089">
    <property type="entry name" value="ZF_RING_2"/>
    <property type="match status" value="1"/>
</dbReference>
<dbReference type="EnsemblPlants" id="Pp3c16_13540V3.3">
    <property type="protein sequence ID" value="Pp3c16_13540V3.3"/>
    <property type="gene ID" value="Pp3c16_13540"/>
</dbReference>
<evidence type="ECO:0000256" key="8">
    <source>
        <dbReference type="ARBA" id="ARBA00022771"/>
    </source>
</evidence>